<dbReference type="Proteomes" id="UP000233837">
    <property type="component" value="Unassembled WGS sequence"/>
</dbReference>
<evidence type="ECO:0008006" key="5">
    <source>
        <dbReference type="Google" id="ProtNLM"/>
    </source>
</evidence>
<gene>
    <name evidence="3" type="ORF">MA16_Dca016647</name>
</gene>
<reference evidence="3 4" key="2">
    <citation type="journal article" date="2017" name="Nature">
        <title>The Apostasia genome and the evolution of orchids.</title>
        <authorList>
            <person name="Zhang G.Q."/>
            <person name="Liu K.W."/>
            <person name="Li Z."/>
            <person name="Lohaus R."/>
            <person name="Hsiao Y.Y."/>
            <person name="Niu S.C."/>
            <person name="Wang J.Y."/>
            <person name="Lin Y.C."/>
            <person name="Xu Q."/>
            <person name="Chen L.J."/>
            <person name="Yoshida K."/>
            <person name="Fujiwara S."/>
            <person name="Wang Z.W."/>
            <person name="Zhang Y.Q."/>
            <person name="Mitsuda N."/>
            <person name="Wang M."/>
            <person name="Liu G.H."/>
            <person name="Pecoraro L."/>
            <person name="Huang H.X."/>
            <person name="Xiao X.J."/>
            <person name="Lin M."/>
            <person name="Wu X.Y."/>
            <person name="Wu W.L."/>
            <person name="Chen Y.Y."/>
            <person name="Chang S.B."/>
            <person name="Sakamoto S."/>
            <person name="Ohme-Takagi M."/>
            <person name="Yagi M."/>
            <person name="Zeng S.J."/>
            <person name="Shen C.Y."/>
            <person name="Yeh C.M."/>
            <person name="Luo Y.B."/>
            <person name="Tsai W.C."/>
            <person name="Van de Peer Y."/>
            <person name="Liu Z.J."/>
        </authorList>
    </citation>
    <scope>NUCLEOTIDE SEQUENCE [LARGE SCALE GENOMIC DNA]</scope>
    <source>
        <tissue evidence="3">The whole plant</tissue>
    </source>
</reference>
<feature type="signal peptide" evidence="2">
    <location>
        <begin position="1"/>
        <end position="23"/>
    </location>
</feature>
<evidence type="ECO:0000313" key="3">
    <source>
        <dbReference type="EMBL" id="PKU72902.1"/>
    </source>
</evidence>
<protein>
    <recommendedName>
        <fullName evidence="5">Secreted protein</fullName>
    </recommendedName>
</protein>
<evidence type="ECO:0000256" key="2">
    <source>
        <dbReference type="SAM" id="SignalP"/>
    </source>
</evidence>
<proteinExistence type="predicted"/>
<evidence type="ECO:0000313" key="4">
    <source>
        <dbReference type="Proteomes" id="UP000233837"/>
    </source>
</evidence>
<feature type="region of interest" description="Disordered" evidence="1">
    <location>
        <begin position="21"/>
        <end position="70"/>
    </location>
</feature>
<reference evidence="3 4" key="1">
    <citation type="journal article" date="2016" name="Sci. Rep.">
        <title>The Dendrobium catenatum Lindl. genome sequence provides insights into polysaccharide synthase, floral development and adaptive evolution.</title>
        <authorList>
            <person name="Zhang G.Q."/>
            <person name="Xu Q."/>
            <person name="Bian C."/>
            <person name="Tsai W.C."/>
            <person name="Yeh C.M."/>
            <person name="Liu K.W."/>
            <person name="Yoshida K."/>
            <person name="Zhang L.S."/>
            <person name="Chang S.B."/>
            <person name="Chen F."/>
            <person name="Shi Y."/>
            <person name="Su Y.Y."/>
            <person name="Zhang Y.Q."/>
            <person name="Chen L.J."/>
            <person name="Yin Y."/>
            <person name="Lin M."/>
            <person name="Huang H."/>
            <person name="Deng H."/>
            <person name="Wang Z.W."/>
            <person name="Zhu S.L."/>
            <person name="Zhao X."/>
            <person name="Deng C."/>
            <person name="Niu S.C."/>
            <person name="Huang J."/>
            <person name="Wang M."/>
            <person name="Liu G.H."/>
            <person name="Yang H.J."/>
            <person name="Xiao X.J."/>
            <person name="Hsiao Y.Y."/>
            <person name="Wu W.L."/>
            <person name="Chen Y.Y."/>
            <person name="Mitsuda N."/>
            <person name="Ohme-Takagi M."/>
            <person name="Luo Y.B."/>
            <person name="Van de Peer Y."/>
            <person name="Liu Z.J."/>
        </authorList>
    </citation>
    <scope>NUCLEOTIDE SEQUENCE [LARGE SCALE GENOMIC DNA]</scope>
    <source>
        <tissue evidence="3">The whole plant</tissue>
    </source>
</reference>
<sequence>MERDWRFWTALLMLACASRGTKGEGGAIRLSHACPSRTKKRESERAGERKRKQGLQAFGPSRSSDMSRTSVSLGRRVLHIQFSLTAETLPSCKLFLGAETK</sequence>
<feature type="compositionally biased region" description="Low complexity" evidence="1">
    <location>
        <begin position="61"/>
        <end position="70"/>
    </location>
</feature>
<organism evidence="3 4">
    <name type="scientific">Dendrobium catenatum</name>
    <dbReference type="NCBI Taxonomy" id="906689"/>
    <lineage>
        <taxon>Eukaryota</taxon>
        <taxon>Viridiplantae</taxon>
        <taxon>Streptophyta</taxon>
        <taxon>Embryophyta</taxon>
        <taxon>Tracheophyta</taxon>
        <taxon>Spermatophyta</taxon>
        <taxon>Magnoliopsida</taxon>
        <taxon>Liliopsida</taxon>
        <taxon>Asparagales</taxon>
        <taxon>Orchidaceae</taxon>
        <taxon>Epidendroideae</taxon>
        <taxon>Malaxideae</taxon>
        <taxon>Dendrobiinae</taxon>
        <taxon>Dendrobium</taxon>
    </lineage>
</organism>
<name>A0A2I0WB69_9ASPA</name>
<dbReference type="EMBL" id="KZ502797">
    <property type="protein sequence ID" value="PKU72902.1"/>
    <property type="molecule type" value="Genomic_DNA"/>
</dbReference>
<evidence type="ECO:0000256" key="1">
    <source>
        <dbReference type="SAM" id="MobiDB-lite"/>
    </source>
</evidence>
<accession>A0A2I0WB69</accession>
<keyword evidence="2" id="KW-0732">Signal</keyword>
<keyword evidence="4" id="KW-1185">Reference proteome</keyword>
<feature type="chain" id="PRO_5014175100" description="Secreted protein" evidence="2">
    <location>
        <begin position="24"/>
        <end position="101"/>
    </location>
</feature>
<dbReference type="AlphaFoldDB" id="A0A2I0WB69"/>